<dbReference type="FunFam" id="3.30.200.20:FF:000061">
    <property type="entry name" value="Dual specificity protein kinase CLK2"/>
    <property type="match status" value="1"/>
</dbReference>
<dbReference type="GO" id="GO:0005634">
    <property type="term" value="C:nucleus"/>
    <property type="evidence" value="ECO:0007669"/>
    <property type="project" value="UniProtKB-SubCell"/>
</dbReference>
<feature type="compositionally biased region" description="Basic residues" evidence="14">
    <location>
        <begin position="118"/>
        <end position="137"/>
    </location>
</feature>
<evidence type="ECO:0000256" key="3">
    <source>
        <dbReference type="ARBA" id="ARBA00022527"/>
    </source>
</evidence>
<feature type="binding site" evidence="12">
    <location>
        <position position="203"/>
    </location>
    <ligand>
        <name>ATP</name>
        <dbReference type="ChEBI" id="CHEBI:30616"/>
    </ligand>
</feature>
<comment type="similarity">
    <text evidence="11">Belongs to the protein kinase superfamily. CMGC Ser/Thr protein kinase family. Lammer subfamily.</text>
</comment>
<keyword evidence="4" id="KW-0597">Phosphoprotein</keyword>
<evidence type="ECO:0000256" key="8">
    <source>
        <dbReference type="ARBA" id="ARBA00022840"/>
    </source>
</evidence>
<evidence type="ECO:0000256" key="5">
    <source>
        <dbReference type="ARBA" id="ARBA00022679"/>
    </source>
</evidence>
<sequence length="497" mass="59178">MVAICRMRQSKRMRSPGGWLSEYSWEERWEERKRQKRGSHSSERENKPKRHHHHYRTYEGHYLETRSLNRRPEYKERRGHEASMDLAGCGEGGHGMNCQERGRERDWHHYSKSSGRSGRSRRSSHGRYRGRRHSSSRHRSDSRSHRRKRSRSFEDDEEGHLIYHSGHMLKARYEIVSTLGEGAFGKVVECIDHLKGGVRVALKIIKNLDRYREAAMSEVEVLEQVNSLDCERRYACVRMLDWFDHYGHICIVFELLGLSTFDFLKENGFQPFPVDHIRVMAYQIFRAVRFLHQNKLTHTDLKPENILFVNSDYHIEYNPKMKRDERTLKSTDVKVVDFGNATYDHEHHTSVVSTRHYRAPEVILELGWNQACDIWSLGCILIEYYLGLTLFQTHDSKEHLAMMERVLGPIPTHLLQKTRKRRYVHHERLDWDEHSSSGRYVRKHCKPLKQYMSSKSVDHEQLFDLIHKMLEYDVSQRITLDEALRHPFFDSLRKGRK</sequence>
<dbReference type="Gene3D" id="3.30.200.20">
    <property type="entry name" value="Phosphorylase Kinase, domain 1"/>
    <property type="match status" value="1"/>
</dbReference>
<dbReference type="GO" id="GO:0004712">
    <property type="term" value="F:protein serine/threonine/tyrosine kinase activity"/>
    <property type="evidence" value="ECO:0007669"/>
    <property type="project" value="UniProtKB-EC"/>
</dbReference>
<dbReference type="InterPro" id="IPR011009">
    <property type="entry name" value="Kinase-like_dom_sf"/>
</dbReference>
<keyword evidence="9" id="KW-0829">Tyrosine-protein kinase</keyword>
<evidence type="ECO:0000256" key="4">
    <source>
        <dbReference type="ARBA" id="ARBA00022553"/>
    </source>
</evidence>
<keyword evidence="17" id="KW-1185">Reference proteome</keyword>
<comment type="caution">
    <text evidence="16">The sequence shown here is derived from an EMBL/GenBank/DDBJ whole genome shotgun (WGS) entry which is preliminary data.</text>
</comment>
<reference evidence="16" key="1">
    <citation type="submission" date="2021-01" db="EMBL/GenBank/DDBJ databases">
        <authorList>
            <person name="Zahm M."/>
            <person name="Roques C."/>
            <person name="Cabau C."/>
            <person name="Klopp C."/>
            <person name="Donnadieu C."/>
            <person name="Jouanno E."/>
            <person name="Lampietro C."/>
            <person name="Louis A."/>
            <person name="Herpin A."/>
            <person name="Echchiki A."/>
            <person name="Berthelot C."/>
            <person name="Parey E."/>
            <person name="Roest-Crollius H."/>
            <person name="Braasch I."/>
            <person name="Postlethwait J."/>
            <person name="Bobe J."/>
            <person name="Montfort J."/>
            <person name="Bouchez O."/>
            <person name="Begum T."/>
            <person name="Mejri S."/>
            <person name="Adams A."/>
            <person name="Chen W.-J."/>
            <person name="Guiguen Y."/>
        </authorList>
    </citation>
    <scope>NUCLEOTIDE SEQUENCE</scope>
    <source>
        <tissue evidence="16">Blood</tissue>
    </source>
</reference>
<evidence type="ECO:0000313" key="17">
    <source>
        <dbReference type="Proteomes" id="UP000829720"/>
    </source>
</evidence>
<proteinExistence type="inferred from homology"/>
<protein>
    <recommendedName>
        <fullName evidence="2">dual-specificity kinase</fullName>
        <ecNumber evidence="2">2.7.12.1</ecNumber>
    </recommendedName>
</protein>
<keyword evidence="5" id="KW-0808">Transferase</keyword>
<keyword evidence="7" id="KW-0418">Kinase</keyword>
<feature type="domain" description="Protein kinase" evidence="15">
    <location>
        <begin position="173"/>
        <end position="489"/>
    </location>
</feature>
<dbReference type="Pfam" id="PF00069">
    <property type="entry name" value="Pkinase"/>
    <property type="match status" value="1"/>
</dbReference>
<dbReference type="InterPro" id="IPR008271">
    <property type="entry name" value="Ser/Thr_kinase_AS"/>
</dbReference>
<dbReference type="SUPFAM" id="SSF56112">
    <property type="entry name" value="Protein kinase-like (PK-like)"/>
    <property type="match status" value="1"/>
</dbReference>
<evidence type="ECO:0000256" key="7">
    <source>
        <dbReference type="ARBA" id="ARBA00022777"/>
    </source>
</evidence>
<evidence type="ECO:0000256" key="6">
    <source>
        <dbReference type="ARBA" id="ARBA00022741"/>
    </source>
</evidence>
<evidence type="ECO:0000256" key="9">
    <source>
        <dbReference type="ARBA" id="ARBA00023137"/>
    </source>
</evidence>
<dbReference type="PROSITE" id="PS50011">
    <property type="entry name" value="PROTEIN_KINASE_DOM"/>
    <property type="match status" value="1"/>
</dbReference>
<keyword evidence="3 13" id="KW-0723">Serine/threonine-protein kinase</keyword>
<feature type="region of interest" description="Disordered" evidence="14">
    <location>
        <begin position="31"/>
        <end position="155"/>
    </location>
</feature>
<dbReference type="OrthoDB" id="283111at2759"/>
<evidence type="ECO:0000256" key="11">
    <source>
        <dbReference type="ARBA" id="ARBA00037966"/>
    </source>
</evidence>
<dbReference type="PANTHER" id="PTHR45646:SF4">
    <property type="entry name" value="DUAL SPECIFICITY PROTEIN KINASE CLK1"/>
    <property type="match status" value="1"/>
</dbReference>
<keyword evidence="6 12" id="KW-0547">Nucleotide-binding</keyword>
<dbReference type="Proteomes" id="UP000829720">
    <property type="component" value="Unassembled WGS sequence"/>
</dbReference>
<keyword evidence="8 12" id="KW-0067">ATP-binding</keyword>
<dbReference type="SMART" id="SM00220">
    <property type="entry name" value="S_TKc"/>
    <property type="match status" value="1"/>
</dbReference>
<evidence type="ECO:0000259" key="15">
    <source>
        <dbReference type="PROSITE" id="PS50011"/>
    </source>
</evidence>
<dbReference type="GO" id="GO:0005524">
    <property type="term" value="F:ATP binding"/>
    <property type="evidence" value="ECO:0007669"/>
    <property type="project" value="UniProtKB-UniRule"/>
</dbReference>
<dbReference type="InterPro" id="IPR051175">
    <property type="entry name" value="CLK_kinases"/>
</dbReference>
<evidence type="ECO:0000256" key="10">
    <source>
        <dbReference type="ARBA" id="ARBA00023242"/>
    </source>
</evidence>
<keyword evidence="10" id="KW-0539">Nucleus</keyword>
<comment type="subcellular location">
    <subcellularLocation>
        <location evidence="1">Nucleus</location>
    </subcellularLocation>
</comment>
<dbReference type="PANTHER" id="PTHR45646">
    <property type="entry name" value="SERINE/THREONINE-PROTEIN KINASE DOA-RELATED"/>
    <property type="match status" value="1"/>
</dbReference>
<feature type="compositionally biased region" description="Basic and acidic residues" evidence="14">
    <location>
        <begin position="100"/>
        <end position="109"/>
    </location>
</feature>
<evidence type="ECO:0000256" key="1">
    <source>
        <dbReference type="ARBA" id="ARBA00004123"/>
    </source>
</evidence>
<gene>
    <name evidence="16" type="ORF">AGOR_G00022320</name>
</gene>
<dbReference type="Gene3D" id="1.10.510.10">
    <property type="entry name" value="Transferase(Phosphotransferase) domain 1"/>
    <property type="match status" value="1"/>
</dbReference>
<evidence type="ECO:0000256" key="13">
    <source>
        <dbReference type="RuleBase" id="RU000304"/>
    </source>
</evidence>
<dbReference type="EC" id="2.7.12.1" evidence="2"/>
<dbReference type="GO" id="GO:0004674">
    <property type="term" value="F:protein serine/threonine kinase activity"/>
    <property type="evidence" value="ECO:0007669"/>
    <property type="project" value="UniProtKB-KW"/>
</dbReference>
<dbReference type="InterPro" id="IPR000719">
    <property type="entry name" value="Prot_kinase_dom"/>
</dbReference>
<dbReference type="GO" id="GO:0043484">
    <property type="term" value="P:regulation of RNA splicing"/>
    <property type="evidence" value="ECO:0007669"/>
    <property type="project" value="TreeGrafter"/>
</dbReference>
<dbReference type="EMBL" id="JAERUA010000002">
    <property type="protein sequence ID" value="KAI1902973.1"/>
    <property type="molecule type" value="Genomic_DNA"/>
</dbReference>
<evidence type="ECO:0000256" key="14">
    <source>
        <dbReference type="SAM" id="MobiDB-lite"/>
    </source>
</evidence>
<dbReference type="PROSITE" id="PS00108">
    <property type="entry name" value="PROTEIN_KINASE_ST"/>
    <property type="match status" value="1"/>
</dbReference>
<dbReference type="PROSITE" id="PS00107">
    <property type="entry name" value="PROTEIN_KINASE_ATP"/>
    <property type="match status" value="1"/>
</dbReference>
<feature type="compositionally biased region" description="Basic and acidic residues" evidence="14">
    <location>
        <begin position="70"/>
        <end position="83"/>
    </location>
</feature>
<evidence type="ECO:0000256" key="12">
    <source>
        <dbReference type="PROSITE-ProRule" id="PRU10141"/>
    </source>
</evidence>
<organism evidence="16 17">
    <name type="scientific">Albula goreensis</name>
    <dbReference type="NCBI Taxonomy" id="1534307"/>
    <lineage>
        <taxon>Eukaryota</taxon>
        <taxon>Metazoa</taxon>
        <taxon>Chordata</taxon>
        <taxon>Craniata</taxon>
        <taxon>Vertebrata</taxon>
        <taxon>Euteleostomi</taxon>
        <taxon>Actinopterygii</taxon>
        <taxon>Neopterygii</taxon>
        <taxon>Teleostei</taxon>
        <taxon>Albuliformes</taxon>
        <taxon>Albulidae</taxon>
        <taxon>Albula</taxon>
    </lineage>
</organism>
<name>A0A8T3E121_9TELE</name>
<dbReference type="InterPro" id="IPR017441">
    <property type="entry name" value="Protein_kinase_ATP_BS"/>
</dbReference>
<accession>A0A8T3E121</accession>
<dbReference type="AlphaFoldDB" id="A0A8T3E121"/>
<dbReference type="GO" id="GO:0004713">
    <property type="term" value="F:protein tyrosine kinase activity"/>
    <property type="evidence" value="ECO:0007669"/>
    <property type="project" value="UniProtKB-KW"/>
</dbReference>
<evidence type="ECO:0000256" key="2">
    <source>
        <dbReference type="ARBA" id="ARBA00013203"/>
    </source>
</evidence>
<evidence type="ECO:0000313" key="16">
    <source>
        <dbReference type="EMBL" id="KAI1902973.1"/>
    </source>
</evidence>